<evidence type="ECO:0000256" key="11">
    <source>
        <dbReference type="ARBA" id="ARBA00038218"/>
    </source>
</evidence>
<dbReference type="PANTHER" id="PTHR33843">
    <property type="entry name" value="ASCORBATE-SPECIFIC PTS SYSTEM EIIC COMPONENT"/>
    <property type="match status" value="1"/>
</dbReference>
<evidence type="ECO:0000256" key="10">
    <source>
        <dbReference type="ARBA" id="ARBA00037387"/>
    </source>
</evidence>
<evidence type="ECO:0000256" key="1">
    <source>
        <dbReference type="ARBA" id="ARBA00004651"/>
    </source>
</evidence>
<accession>A0A4Q0VC62</accession>
<dbReference type="GO" id="GO:0009401">
    <property type="term" value="P:phosphoenolpyruvate-dependent sugar phosphotransferase system"/>
    <property type="evidence" value="ECO:0007669"/>
    <property type="project" value="UniProtKB-KW"/>
</dbReference>
<sequence length="413" mass="46220">MDVFNTLMKADVILVLIVSIGLLIQKKNFKQIIVSVIKASVGYVIIVLGSDIALKTLSILSLVIRRSLHIFDILPSNETMISITGNYNGKNTLIIMSMGMIINIIIARFTKFKYIFINGYYILYMSGMLALLINDNPSNKLVVISGIYLGSIMSILPYMTSFFINKIANRDDIGLAHFGSLACLVGGVCANIFRNSKDKEETKKKLTFMRDSNFLIAMSMFIIYLILILNVEKDFLYDFTGETSKIYIAFKYSIVFTTAFYLIILGVRMMTDEILYSFKGIAEKIIIDAKPAVDTAVFFTYNPEMVIIGFIISLIGGIITALFQIKFKYPVVVPSVITHFFSGGMASLFGFSIGKKSGAILSAFIHGIIISIIPVFLMPLLKPHIGLMRTCYADSDFGIFAMIFYYIRKIINV</sequence>
<dbReference type="Proteomes" id="UP000290921">
    <property type="component" value="Unassembled WGS sequence"/>
</dbReference>
<evidence type="ECO:0000313" key="15">
    <source>
        <dbReference type="EMBL" id="RXI48644.1"/>
    </source>
</evidence>
<feature type="transmembrane region" description="Helical" evidence="14">
    <location>
        <begin position="6"/>
        <end position="24"/>
    </location>
</feature>
<dbReference type="GO" id="GO:0005886">
    <property type="term" value="C:plasma membrane"/>
    <property type="evidence" value="ECO:0007669"/>
    <property type="project" value="UniProtKB-SubCell"/>
</dbReference>
<keyword evidence="9 14" id="KW-0472">Membrane</keyword>
<evidence type="ECO:0000313" key="16">
    <source>
        <dbReference type="Proteomes" id="UP000290921"/>
    </source>
</evidence>
<feature type="transmembrane region" description="Helical" evidence="14">
    <location>
        <begin position="141"/>
        <end position="163"/>
    </location>
</feature>
<dbReference type="AlphaFoldDB" id="A0A4Q0VC62"/>
<feature type="transmembrane region" description="Helical" evidence="14">
    <location>
        <begin position="214"/>
        <end position="231"/>
    </location>
</feature>
<feature type="transmembrane region" description="Helical" evidence="14">
    <location>
        <begin position="175"/>
        <end position="193"/>
    </location>
</feature>
<dbReference type="InterPro" id="IPR004703">
    <property type="entry name" value="PTS_sugar-sp_permease"/>
</dbReference>
<keyword evidence="8 14" id="KW-1133">Transmembrane helix</keyword>
<comment type="subcellular location">
    <subcellularLocation>
        <location evidence="1">Cell membrane</location>
        <topology evidence="1">Multi-pass membrane protein</topology>
    </subcellularLocation>
</comment>
<dbReference type="Pfam" id="PF03611">
    <property type="entry name" value="EIIC-GAT"/>
    <property type="match status" value="1"/>
</dbReference>
<protein>
    <recommendedName>
        <fullName evidence="12">Ascorbate-specific PTS system EIIC component</fullName>
    </recommendedName>
    <alternativeName>
        <fullName evidence="13">Ascorbate-specific permease IIC component UlaA</fullName>
    </alternativeName>
</protein>
<keyword evidence="3" id="KW-0813">Transport</keyword>
<comment type="caution">
    <text evidence="15">The sequence shown here is derived from an EMBL/GenBank/DDBJ whole genome shotgun (WGS) entry which is preliminary data.</text>
</comment>
<comment type="similarity">
    <text evidence="11">Belongs to the UlaA family.</text>
</comment>
<organism evidence="15 16">
    <name type="scientific">Clostridium tetani</name>
    <dbReference type="NCBI Taxonomy" id="1513"/>
    <lineage>
        <taxon>Bacteria</taxon>
        <taxon>Bacillati</taxon>
        <taxon>Bacillota</taxon>
        <taxon>Clostridia</taxon>
        <taxon>Eubacteriales</taxon>
        <taxon>Clostridiaceae</taxon>
        <taxon>Clostridium</taxon>
    </lineage>
</organism>
<evidence type="ECO:0000256" key="13">
    <source>
        <dbReference type="ARBA" id="ARBA00042859"/>
    </source>
</evidence>
<proteinExistence type="inferred from homology"/>
<name>A0A4Q0VC62_CLOTA</name>
<keyword evidence="7 14" id="KW-0812">Transmembrane</keyword>
<feature type="transmembrane region" description="Helical" evidence="14">
    <location>
        <begin position="387"/>
        <end position="407"/>
    </location>
</feature>
<keyword evidence="6" id="KW-0598">Phosphotransferase system</keyword>
<feature type="transmembrane region" description="Helical" evidence="14">
    <location>
        <begin position="92"/>
        <end position="109"/>
    </location>
</feature>
<evidence type="ECO:0000256" key="6">
    <source>
        <dbReference type="ARBA" id="ARBA00022683"/>
    </source>
</evidence>
<feature type="transmembrane region" description="Helical" evidence="14">
    <location>
        <begin position="115"/>
        <end position="134"/>
    </location>
</feature>
<evidence type="ECO:0000256" key="5">
    <source>
        <dbReference type="ARBA" id="ARBA00022597"/>
    </source>
</evidence>
<evidence type="ECO:0000256" key="14">
    <source>
        <dbReference type="SAM" id="Phobius"/>
    </source>
</evidence>
<evidence type="ECO:0000256" key="12">
    <source>
        <dbReference type="ARBA" id="ARBA00039702"/>
    </source>
</evidence>
<evidence type="ECO:0000256" key="3">
    <source>
        <dbReference type="ARBA" id="ARBA00022448"/>
    </source>
</evidence>
<dbReference type="InterPro" id="IPR051562">
    <property type="entry name" value="Ascorbate-PTS_EIIC"/>
</dbReference>
<evidence type="ECO:0000256" key="8">
    <source>
        <dbReference type="ARBA" id="ARBA00022989"/>
    </source>
</evidence>
<evidence type="ECO:0000256" key="2">
    <source>
        <dbReference type="ARBA" id="ARBA00011738"/>
    </source>
</evidence>
<dbReference type="RefSeq" id="WP_129030423.1">
    <property type="nucleotide sequence ID" value="NZ_AP026811.1"/>
</dbReference>
<comment type="function">
    <text evidence="10">The phosphoenolpyruvate-dependent sugar phosphotransferase system (sugar PTS), a major carbohydrate active transport system, catalyzes the phosphorylation of incoming sugar substrates concomitantly with their translocation across the cell membrane. The enzyme II UlaABC PTS system is involved in ascorbate transport.</text>
</comment>
<feature type="transmembrane region" description="Helical" evidence="14">
    <location>
        <begin position="358"/>
        <end position="381"/>
    </location>
</feature>
<reference evidence="15 16" key="1">
    <citation type="submission" date="2018-06" db="EMBL/GenBank/DDBJ databases">
        <title>Genome conservation of Clostridium tetani.</title>
        <authorList>
            <person name="Bruggemann H."/>
            <person name="Popoff M.R."/>
        </authorList>
    </citation>
    <scope>NUCLEOTIDE SEQUENCE [LARGE SCALE GENOMIC DNA]</scope>
    <source>
        <strain evidence="15 16">2017.061</strain>
    </source>
</reference>
<evidence type="ECO:0000256" key="4">
    <source>
        <dbReference type="ARBA" id="ARBA00022475"/>
    </source>
</evidence>
<feature type="transmembrane region" description="Helical" evidence="14">
    <location>
        <begin position="305"/>
        <end position="325"/>
    </location>
</feature>
<gene>
    <name evidence="15" type="ORF">DP130_07905</name>
</gene>
<dbReference type="PANTHER" id="PTHR33843:SF4">
    <property type="entry name" value="ASCORBATE-SPECIFIC PTS SYSTEM EIIC COMPONENT"/>
    <property type="match status" value="1"/>
</dbReference>
<feature type="transmembrane region" description="Helical" evidence="14">
    <location>
        <begin position="331"/>
        <end position="351"/>
    </location>
</feature>
<dbReference type="EMBL" id="QMAP01000006">
    <property type="protein sequence ID" value="RXI48644.1"/>
    <property type="molecule type" value="Genomic_DNA"/>
</dbReference>
<keyword evidence="4" id="KW-1003">Cell membrane</keyword>
<evidence type="ECO:0000256" key="9">
    <source>
        <dbReference type="ARBA" id="ARBA00023136"/>
    </source>
</evidence>
<keyword evidence="5" id="KW-0762">Sugar transport</keyword>
<comment type="subunit">
    <text evidence="2">Homodimer.</text>
</comment>
<feature type="transmembrane region" description="Helical" evidence="14">
    <location>
        <begin position="246"/>
        <end position="267"/>
    </location>
</feature>
<evidence type="ECO:0000256" key="7">
    <source>
        <dbReference type="ARBA" id="ARBA00022692"/>
    </source>
</evidence>